<evidence type="ECO:0000313" key="4">
    <source>
        <dbReference type="Proteomes" id="UP001365128"/>
    </source>
</evidence>
<feature type="transmembrane region" description="Helical" evidence="2">
    <location>
        <begin position="594"/>
        <end position="617"/>
    </location>
</feature>
<keyword evidence="2" id="KW-1133">Transmembrane helix</keyword>
<feature type="compositionally biased region" description="Basic and acidic residues" evidence="1">
    <location>
        <begin position="134"/>
        <end position="147"/>
    </location>
</feature>
<reference evidence="3 4" key="1">
    <citation type="submission" date="2024-04" db="EMBL/GenBank/DDBJ databases">
        <title>Phyllosticta paracitricarpa is synonymous to the EU quarantine fungus P. citricarpa based on phylogenomic analyses.</title>
        <authorList>
            <consortium name="Lawrence Berkeley National Laboratory"/>
            <person name="Van Ingen-Buijs V.A."/>
            <person name="Van Westerhoven A.C."/>
            <person name="Haridas S."/>
            <person name="Skiadas P."/>
            <person name="Martin F."/>
            <person name="Groenewald J.Z."/>
            <person name="Crous P.W."/>
            <person name="Seidl M.F."/>
        </authorList>
    </citation>
    <scope>NUCLEOTIDE SEQUENCE [LARGE SCALE GENOMIC DNA]</scope>
    <source>
        <strain evidence="3 4">CBS 122670</strain>
    </source>
</reference>
<gene>
    <name evidence="3" type="ORF">IWX46DRAFT_519090</name>
</gene>
<feature type="region of interest" description="Disordered" evidence="1">
    <location>
        <begin position="358"/>
        <end position="432"/>
    </location>
</feature>
<evidence type="ECO:0008006" key="5">
    <source>
        <dbReference type="Google" id="ProtNLM"/>
    </source>
</evidence>
<comment type="caution">
    <text evidence="3">The sequence shown here is derived from an EMBL/GenBank/DDBJ whole genome shotgun (WGS) entry which is preliminary data.</text>
</comment>
<protein>
    <recommendedName>
        <fullName evidence="5">Glycoprotease family protein</fullName>
    </recommendedName>
</protein>
<evidence type="ECO:0000256" key="1">
    <source>
        <dbReference type="SAM" id="MobiDB-lite"/>
    </source>
</evidence>
<feature type="compositionally biased region" description="Pro residues" evidence="1">
    <location>
        <begin position="121"/>
        <end position="132"/>
    </location>
</feature>
<evidence type="ECO:0000313" key="3">
    <source>
        <dbReference type="EMBL" id="KAK7554423.1"/>
    </source>
</evidence>
<sequence>MTDSTTGTRQHQEQDWTYDASRAAARNAFAKQKRISFGNAARQKAKRKSRHLAQTMRPAKPTIRVDTSISTHRGTRPKQIYPREKAGNIFDSGRGMAAPENTRPPAKSKKWAFFGLGEEPFVPPTPPPPPVPVEAHRAPDSPKELGPVKKTPTDISPSDQPITIGFSVSPEQAHEHDSSPVSSHPGDLLDPSHITRQRSGTAASGDAPTIVVTPAYERTGWLAPASNRPRPASSVYSRATNAYTVYHSNGEIPAVPAIPSNYAGQLQAQPLPERGLSNGDDVSSPEKYPSLVDLSTTPQRKRDKMASGTTVFEEDSNPATPKSVKGPAGLYIDTDIPPTPHRSRGWWNIITTPFDFTPRTPRFRFSTRSGSERGNTTPDVPMIPAAAAFSGRSPPLQAREERPTRAQSPVLDTSKENDQAAKAPNSASTVFSPAITDTTPVLGVAALGAVLSARAVQQSNDPASTPRSMNATVEEEPSPQLLQAEQRNEHPRQALVASNSTAPQATALYFPPPPNHAHSHASEQSSRSVFQFSKTRAEDPVVVKHEFEKAPKMPRRKGAGGYWSLWPWKKQENPQDPKDPKDPAVKKKKKRRRCCCCCCLIFLILLIIMAALLGTLLPRSHHSSSDPATSSTVPAPDIPSVWLNLTGFPPIPTGVATIARPDNFLSENGCTSPNTMWSCAVPKDEQDDIEPNDPDQPNFKFQIEFVNGTVSNTSSTIPLKTAVQKRRLLDLLRRASEPEASPAAPSLEDQNFLGNTTDGNSQPFSGEETPFFITFYSGDHVSYRLTKRASTSSSNGSIADIIPAPEEDSDGTAAAANLVYYPKNQPLRLYNRGRSDEHYGFYNYFNRSIFLKNVVSSNSSDTGELSADQNGGATKEAARYRCTWAQTRFLVQIWTNSQSSKSLLVGSSTATSTASGASASASSGADFDQPGSFAYPVTISIDRHGGNVTEKMVYCWSLDDDGKYVEDSAKLQLEDRDFGGQAVNPSKGPYGNVTVSTEDGGPGGIDGGTGGCGCQWRNWDNA</sequence>
<dbReference type="Proteomes" id="UP001365128">
    <property type="component" value="Unassembled WGS sequence"/>
</dbReference>
<accession>A0ABR1MMZ1</accession>
<organism evidence="3 4">
    <name type="scientific">Phyllosticta citricarpa</name>
    <dbReference type="NCBI Taxonomy" id="55181"/>
    <lineage>
        <taxon>Eukaryota</taxon>
        <taxon>Fungi</taxon>
        <taxon>Dikarya</taxon>
        <taxon>Ascomycota</taxon>
        <taxon>Pezizomycotina</taxon>
        <taxon>Dothideomycetes</taxon>
        <taxon>Dothideomycetes incertae sedis</taxon>
        <taxon>Botryosphaeriales</taxon>
        <taxon>Phyllostictaceae</taxon>
        <taxon>Phyllosticta</taxon>
    </lineage>
</organism>
<feature type="compositionally biased region" description="Polar residues" evidence="1">
    <location>
        <begin position="752"/>
        <end position="764"/>
    </location>
</feature>
<feature type="compositionally biased region" description="Polar residues" evidence="1">
    <location>
        <begin position="456"/>
        <end position="471"/>
    </location>
</feature>
<keyword evidence="2" id="KW-0472">Membrane</keyword>
<keyword evidence="2" id="KW-0812">Transmembrane</keyword>
<feature type="compositionally biased region" description="Low complexity" evidence="1">
    <location>
        <begin position="358"/>
        <end position="369"/>
    </location>
</feature>
<dbReference type="EMBL" id="JBBPDW010000003">
    <property type="protein sequence ID" value="KAK7554423.1"/>
    <property type="molecule type" value="Genomic_DNA"/>
</dbReference>
<evidence type="ECO:0000256" key="2">
    <source>
        <dbReference type="SAM" id="Phobius"/>
    </source>
</evidence>
<proteinExistence type="predicted"/>
<keyword evidence="4" id="KW-1185">Reference proteome</keyword>
<feature type="region of interest" description="Disordered" evidence="1">
    <location>
        <begin position="456"/>
        <end position="479"/>
    </location>
</feature>
<feature type="region of interest" description="Disordered" evidence="1">
    <location>
        <begin position="270"/>
        <end position="330"/>
    </location>
</feature>
<feature type="region of interest" description="Disordered" evidence="1">
    <location>
        <begin position="736"/>
        <end position="764"/>
    </location>
</feature>
<feature type="region of interest" description="Disordered" evidence="1">
    <location>
        <begin position="505"/>
        <end position="528"/>
    </location>
</feature>
<feature type="region of interest" description="Disordered" evidence="1">
    <location>
        <begin position="38"/>
        <end position="206"/>
    </location>
</feature>
<name>A0ABR1MMZ1_9PEZI</name>
<feature type="compositionally biased region" description="Low complexity" evidence="1">
    <location>
        <begin position="738"/>
        <end position="748"/>
    </location>
</feature>